<accession>A0A847S221</accession>
<evidence type="ECO:0000313" key="2">
    <source>
        <dbReference type="EMBL" id="NLR67475.1"/>
    </source>
</evidence>
<comment type="caution">
    <text evidence="2">The sequence shown here is derived from an EMBL/GenBank/DDBJ whole genome shotgun (WGS) entry which is preliminary data.</text>
</comment>
<gene>
    <name evidence="2" type="ORF">HGH92_24435</name>
</gene>
<keyword evidence="3" id="KW-1185">Reference proteome</keyword>
<evidence type="ECO:0000256" key="1">
    <source>
        <dbReference type="SAM" id="SignalP"/>
    </source>
</evidence>
<sequence length="170" mass="18781">MKATICVTSLLLAILCLSFTTGARKKYCNGRFQFCMEYPDDFKADGESGNGDGQTFSAPKGTAKIYAFGQLVMDPADIDDNVQPGTDPLKYNFQSATKGLKVAYKVIKPGYYIYSGTNSKGEIVYCKTAKRKIDYMGGDSDVFQTIMIIYPAAEQDKYKDYCTYIAGSLK</sequence>
<dbReference type="AlphaFoldDB" id="A0A847S221"/>
<name>A0A847S221_9BACT</name>
<dbReference type="EMBL" id="JABAIA010000003">
    <property type="protein sequence ID" value="NLR67475.1"/>
    <property type="molecule type" value="Genomic_DNA"/>
</dbReference>
<keyword evidence="1" id="KW-0732">Signal</keyword>
<dbReference type="RefSeq" id="WP_168873435.1">
    <property type="nucleotide sequence ID" value="NZ_JABAIA010000003.1"/>
</dbReference>
<feature type="signal peptide" evidence="1">
    <location>
        <begin position="1"/>
        <end position="23"/>
    </location>
</feature>
<organism evidence="2 3">
    <name type="scientific">Chitinophaga varians</name>
    <dbReference type="NCBI Taxonomy" id="2202339"/>
    <lineage>
        <taxon>Bacteria</taxon>
        <taxon>Pseudomonadati</taxon>
        <taxon>Bacteroidota</taxon>
        <taxon>Chitinophagia</taxon>
        <taxon>Chitinophagales</taxon>
        <taxon>Chitinophagaceae</taxon>
        <taxon>Chitinophaga</taxon>
    </lineage>
</organism>
<evidence type="ECO:0000313" key="3">
    <source>
        <dbReference type="Proteomes" id="UP000570474"/>
    </source>
</evidence>
<reference evidence="2 3" key="1">
    <citation type="submission" date="2020-04" db="EMBL/GenBank/DDBJ databases">
        <authorList>
            <person name="Yin C."/>
        </authorList>
    </citation>
    <scope>NUCLEOTIDE SEQUENCE [LARGE SCALE GENOMIC DNA]</scope>
    <source>
        <strain evidence="2 3">Ae27</strain>
    </source>
</reference>
<proteinExistence type="predicted"/>
<dbReference type="Proteomes" id="UP000570474">
    <property type="component" value="Unassembled WGS sequence"/>
</dbReference>
<protein>
    <submittedName>
        <fullName evidence="2">Uncharacterized protein</fullName>
    </submittedName>
</protein>
<feature type="chain" id="PRO_5032860158" evidence="1">
    <location>
        <begin position="24"/>
        <end position="170"/>
    </location>
</feature>